<accession>A0AA41R8P3</accession>
<dbReference type="AlphaFoldDB" id="A0AA41R8P3"/>
<organism evidence="1 2">
    <name type="scientific">Desulfatitalea alkaliphila</name>
    <dbReference type="NCBI Taxonomy" id="2929485"/>
    <lineage>
        <taxon>Bacteria</taxon>
        <taxon>Pseudomonadati</taxon>
        <taxon>Thermodesulfobacteriota</taxon>
        <taxon>Desulfobacteria</taxon>
        <taxon>Desulfobacterales</taxon>
        <taxon>Desulfosarcinaceae</taxon>
        <taxon>Desulfatitalea</taxon>
    </lineage>
</organism>
<reference evidence="1" key="1">
    <citation type="submission" date="2022-04" db="EMBL/GenBank/DDBJ databases">
        <title>Desulfatitalea alkaliphila sp. nov., a novel anaerobic sulfate-reducing bacterium isolated from terrestrial mud volcano, Taman Peninsula, Russia.</title>
        <authorList>
            <person name="Khomyakova M.A."/>
            <person name="Merkel A.Y."/>
            <person name="Slobodkin A.I."/>
        </authorList>
    </citation>
    <scope>NUCLEOTIDE SEQUENCE</scope>
    <source>
        <strain evidence="1">M08but</strain>
    </source>
</reference>
<evidence type="ECO:0000313" key="1">
    <source>
        <dbReference type="EMBL" id="MCJ8503225.1"/>
    </source>
</evidence>
<gene>
    <name evidence="1" type="ORF">MRX98_21810</name>
</gene>
<feature type="non-terminal residue" evidence="1">
    <location>
        <position position="176"/>
    </location>
</feature>
<evidence type="ECO:0000313" key="2">
    <source>
        <dbReference type="Proteomes" id="UP001165427"/>
    </source>
</evidence>
<protein>
    <submittedName>
        <fullName evidence="1">IS481 family transposase</fullName>
    </submittedName>
</protein>
<keyword evidence="2" id="KW-1185">Reference proteome</keyword>
<sequence length="176" mass="19812">MELLRGLPDLTLAFVNQAAQAWVEQDYHRRVHREIGTSPLQRMLSGPDVSRPTPESDFLRGAFTRRITRTPRRSDATVVVDGIRYELPVRFAHMRRVILRAAGWDKSRMTLVDTDTEAPLARLLPLDKTKNACGMRKLIAPENPCAAAQCASEPAMPALLRKWFADYAATDLPPAY</sequence>
<dbReference type="Proteomes" id="UP001165427">
    <property type="component" value="Unassembled WGS sequence"/>
</dbReference>
<comment type="caution">
    <text evidence="1">The sequence shown here is derived from an EMBL/GenBank/DDBJ whole genome shotgun (WGS) entry which is preliminary data.</text>
</comment>
<dbReference type="EMBL" id="JALJRB010000083">
    <property type="protein sequence ID" value="MCJ8503225.1"/>
    <property type="molecule type" value="Genomic_DNA"/>
</dbReference>
<name>A0AA41R8P3_9BACT</name>
<proteinExistence type="predicted"/>